<dbReference type="PROSITE" id="PS00671">
    <property type="entry name" value="D_2_HYDROXYACID_DH_3"/>
    <property type="match status" value="1"/>
</dbReference>
<evidence type="ECO:0000313" key="5">
    <source>
        <dbReference type="Proteomes" id="UP000507470"/>
    </source>
</evidence>
<dbReference type="FunFam" id="3.40.50.720:FF:000363">
    <property type="entry name" value="D-isomer specific 2-hydroxyacid dehydrogenase"/>
    <property type="match status" value="1"/>
</dbReference>
<dbReference type="EMBL" id="CACVKT020006376">
    <property type="protein sequence ID" value="CAC5401064.1"/>
    <property type="molecule type" value="Genomic_DNA"/>
</dbReference>
<gene>
    <name evidence="4" type="ORF">MCOR_35193</name>
</gene>
<keyword evidence="1" id="KW-0560">Oxidoreductase</keyword>
<keyword evidence="5" id="KW-1185">Reference proteome</keyword>
<protein>
    <recommendedName>
        <fullName evidence="3">D-isomer specific 2-hydroxyacid dehydrogenase NAD-binding domain-containing protein</fullName>
    </recommendedName>
</protein>
<dbReference type="InterPro" id="IPR029753">
    <property type="entry name" value="D-isomer_DH_CS"/>
</dbReference>
<dbReference type="OrthoDB" id="298012at2759"/>
<proteinExistence type="predicted"/>
<organism evidence="4 5">
    <name type="scientific">Mytilus coruscus</name>
    <name type="common">Sea mussel</name>
    <dbReference type="NCBI Taxonomy" id="42192"/>
    <lineage>
        <taxon>Eukaryota</taxon>
        <taxon>Metazoa</taxon>
        <taxon>Spiralia</taxon>
        <taxon>Lophotrochozoa</taxon>
        <taxon>Mollusca</taxon>
        <taxon>Bivalvia</taxon>
        <taxon>Autobranchia</taxon>
        <taxon>Pteriomorphia</taxon>
        <taxon>Mytilida</taxon>
        <taxon>Mytiloidea</taxon>
        <taxon>Mytilidae</taxon>
        <taxon>Mytilinae</taxon>
        <taxon>Mytilus</taxon>
    </lineage>
</organism>
<feature type="domain" description="D-isomer specific 2-hydroxyacid dehydrogenase NAD-binding" evidence="3">
    <location>
        <begin position="119"/>
        <end position="297"/>
    </location>
</feature>
<sequence length="332" mass="37046">MAGSVRAPVVFVISSLNELAVVARKCLPAANITSITPVQPGEISHQDEKKVLHSAEVLFADLPFISKYIYKAEKLKWAHSTWAGVETIMRHIDIEKPPRVFLSQGGTAFTDLMAEYVLGYILAKEKNIFGMYEDQKNKVWEPEEYKNPRLLSNLRLGILGAGQIGTRIGTFCKAVGMEVWGMTREARNNPDLPLDVYKTTKDLPEILQNCDYICSVLPTTPDTKDLLSGDILKHCMKKKSVFINVGRGTVINEDSLVTALRNEWIGGAILDVFNTEPLSVDSPLWSFRNVIITPHISGPCQTRLVVQTFVENYNKFVNNETLGGLVDWNGGY</sequence>
<dbReference type="InterPro" id="IPR036291">
    <property type="entry name" value="NAD(P)-bd_dom_sf"/>
</dbReference>
<evidence type="ECO:0000313" key="4">
    <source>
        <dbReference type="EMBL" id="CAC5401064.1"/>
    </source>
</evidence>
<evidence type="ECO:0000256" key="2">
    <source>
        <dbReference type="ARBA" id="ARBA00023027"/>
    </source>
</evidence>
<evidence type="ECO:0000256" key="1">
    <source>
        <dbReference type="ARBA" id="ARBA00023002"/>
    </source>
</evidence>
<dbReference type="Gene3D" id="3.40.50.720">
    <property type="entry name" value="NAD(P)-binding Rossmann-like Domain"/>
    <property type="match status" value="2"/>
</dbReference>
<reference evidence="4 5" key="1">
    <citation type="submission" date="2020-06" db="EMBL/GenBank/DDBJ databases">
        <authorList>
            <person name="Li R."/>
            <person name="Bekaert M."/>
        </authorList>
    </citation>
    <scope>NUCLEOTIDE SEQUENCE [LARGE SCALE GENOMIC DNA]</scope>
    <source>
        <strain evidence="5">wild</strain>
    </source>
</reference>
<dbReference type="GO" id="GO:0016491">
    <property type="term" value="F:oxidoreductase activity"/>
    <property type="evidence" value="ECO:0007669"/>
    <property type="project" value="UniProtKB-KW"/>
</dbReference>
<accession>A0A6J8D1N6</accession>
<dbReference type="Pfam" id="PF02826">
    <property type="entry name" value="2-Hacid_dh_C"/>
    <property type="match status" value="1"/>
</dbReference>
<dbReference type="Proteomes" id="UP000507470">
    <property type="component" value="Unassembled WGS sequence"/>
</dbReference>
<dbReference type="SUPFAM" id="SSF51735">
    <property type="entry name" value="NAD(P)-binding Rossmann-fold domains"/>
    <property type="match status" value="1"/>
</dbReference>
<name>A0A6J8D1N6_MYTCO</name>
<dbReference type="InterPro" id="IPR006140">
    <property type="entry name" value="D-isomer_DH_NAD-bd"/>
</dbReference>
<dbReference type="PANTHER" id="PTHR43333:SF1">
    <property type="entry name" value="D-ISOMER SPECIFIC 2-HYDROXYACID DEHYDROGENASE NAD-BINDING DOMAIN-CONTAINING PROTEIN"/>
    <property type="match status" value="1"/>
</dbReference>
<keyword evidence="2" id="KW-0520">NAD</keyword>
<dbReference type="GO" id="GO:0051287">
    <property type="term" value="F:NAD binding"/>
    <property type="evidence" value="ECO:0007669"/>
    <property type="project" value="InterPro"/>
</dbReference>
<dbReference type="PANTHER" id="PTHR43333">
    <property type="entry name" value="2-HACID_DH_C DOMAIN-CONTAINING PROTEIN"/>
    <property type="match status" value="1"/>
</dbReference>
<evidence type="ECO:0000259" key="3">
    <source>
        <dbReference type="Pfam" id="PF02826"/>
    </source>
</evidence>
<dbReference type="CDD" id="cd05300">
    <property type="entry name" value="2-Hacid_dh_1"/>
    <property type="match status" value="1"/>
</dbReference>
<dbReference type="AlphaFoldDB" id="A0A6J8D1N6"/>